<evidence type="ECO:0000313" key="2">
    <source>
        <dbReference type="Proteomes" id="UP000542342"/>
    </source>
</evidence>
<sequence length="328" mass="36516">MAIRIMAVRYGFRYVSLVMLLILPAGCKQLDDWRQSVQQRRGSRGGEPIPQVSAEQLVHYLNQQASRLRTLSYAEARMTAREGEGLKGAVSYTLRGRLAAAQPRYFHLSAQGGLAGGKVDLGSNDERFWIYIDAPGNKPLYVYATHADFAAGKVQLPGNLPFEPDWVLQALGMTTFLPTAPYEAVRIDERHRTYTLSWAATTPSGQSIRKEIVFAVDTAVGSRPQVLRHLIRNPQGKTICSAEIKSAHTFPTGSVDPQSGHPHIVQCPNHVVLRWEEQKVEIDLRLEDARINQPWTAEQMRAEFTPRISGAVPINLAEARFPGEPGRP</sequence>
<proteinExistence type="predicted"/>
<dbReference type="Proteomes" id="UP000542342">
    <property type="component" value="Unassembled WGS sequence"/>
</dbReference>
<gene>
    <name evidence="1" type="ORF">H0921_06975</name>
</gene>
<evidence type="ECO:0008006" key="3">
    <source>
        <dbReference type="Google" id="ProtNLM"/>
    </source>
</evidence>
<name>A0A7V9AB68_9BACT</name>
<organism evidence="1 2">
    <name type="scientific">Thermogemmata fonticola</name>
    <dbReference type="NCBI Taxonomy" id="2755323"/>
    <lineage>
        <taxon>Bacteria</taxon>
        <taxon>Pseudomonadati</taxon>
        <taxon>Planctomycetota</taxon>
        <taxon>Planctomycetia</taxon>
        <taxon>Gemmatales</taxon>
        <taxon>Gemmataceae</taxon>
        <taxon>Thermogemmata</taxon>
    </lineage>
</organism>
<accession>A0A7V9AB68</accession>
<reference evidence="1 2" key="1">
    <citation type="submission" date="2020-07" db="EMBL/GenBank/DDBJ databases">
        <title>Thermogemmata thermophila gen. nov., sp. nov., a novel moderate thermophilic planctomycete from a Kamchatka hot spring.</title>
        <authorList>
            <person name="Elcheninov A.G."/>
            <person name="Podosokorskaya O.A."/>
            <person name="Kovaleva O.L."/>
            <person name="Novikov A."/>
            <person name="Bonch-Osmolovskaya E.A."/>
            <person name="Toshchakov S.V."/>
            <person name="Kublanov I.V."/>
        </authorList>
    </citation>
    <scope>NUCLEOTIDE SEQUENCE [LARGE SCALE GENOMIC DNA]</scope>
    <source>
        <strain evidence="1 2">2918</strain>
    </source>
</reference>
<keyword evidence="2" id="KW-1185">Reference proteome</keyword>
<dbReference type="AlphaFoldDB" id="A0A7V9AB68"/>
<dbReference type="RefSeq" id="WP_194537334.1">
    <property type="nucleotide sequence ID" value="NZ_JACEFB010000003.1"/>
</dbReference>
<evidence type="ECO:0000313" key="1">
    <source>
        <dbReference type="EMBL" id="MBA2225906.1"/>
    </source>
</evidence>
<protein>
    <recommendedName>
        <fullName evidence="3">Outer membrane lipoprotein-sorting protein</fullName>
    </recommendedName>
</protein>
<dbReference type="EMBL" id="JACEFB010000003">
    <property type="protein sequence ID" value="MBA2225906.1"/>
    <property type="molecule type" value="Genomic_DNA"/>
</dbReference>
<comment type="caution">
    <text evidence="1">The sequence shown here is derived from an EMBL/GenBank/DDBJ whole genome shotgun (WGS) entry which is preliminary data.</text>
</comment>